<sequence>MKCITVYLFNNNLFFVPVSETNDGAQFLTKPIFSTGILVDSEIIGEIIDNALEASTILEIKPAKNTFKDLLKISGAKTHKLLVERGMAMSIDQKDNMLEIQLLKNAPEIKSFIGYDVPNIISVERNAPNAELGDIIKKLILSNIT</sequence>
<evidence type="ECO:0000313" key="2">
    <source>
        <dbReference type="Proteomes" id="UP000808337"/>
    </source>
</evidence>
<accession>A0A9D7XSG9</accession>
<reference evidence="1 2" key="1">
    <citation type="submission" date="2020-10" db="EMBL/GenBank/DDBJ databases">
        <title>Connecting structure to function with the recovery of over 1000 high-quality activated sludge metagenome-assembled genomes encoding full-length rRNA genes using long-read sequencing.</title>
        <authorList>
            <person name="Singleton C.M."/>
            <person name="Petriglieri F."/>
            <person name="Kristensen J.M."/>
            <person name="Kirkegaard R.H."/>
            <person name="Michaelsen T.Y."/>
            <person name="Andersen M.H."/>
            <person name="Karst S.M."/>
            <person name="Dueholm M.S."/>
            <person name="Nielsen P.H."/>
            <person name="Albertsen M."/>
        </authorList>
    </citation>
    <scope>NUCLEOTIDE SEQUENCE [LARGE SCALE GENOMIC DNA]</scope>
    <source>
        <strain evidence="1">Ribe_18-Q3-R11-54_MAXAC.273</strain>
    </source>
</reference>
<protein>
    <submittedName>
        <fullName evidence="1">Uncharacterized protein</fullName>
    </submittedName>
</protein>
<gene>
    <name evidence="1" type="ORF">IPP15_08820</name>
</gene>
<comment type="caution">
    <text evidence="1">The sequence shown here is derived from an EMBL/GenBank/DDBJ whole genome shotgun (WGS) entry which is preliminary data.</text>
</comment>
<dbReference type="InterPro" id="IPR037891">
    <property type="entry name" value="Cdil-like_sf"/>
</dbReference>
<proteinExistence type="predicted"/>
<dbReference type="EMBL" id="JADKGY010000006">
    <property type="protein sequence ID" value="MBK9982513.1"/>
    <property type="molecule type" value="Genomic_DNA"/>
</dbReference>
<organism evidence="1 2">
    <name type="scientific">Candidatus Opimibacter skivensis</name>
    <dbReference type="NCBI Taxonomy" id="2982028"/>
    <lineage>
        <taxon>Bacteria</taxon>
        <taxon>Pseudomonadati</taxon>
        <taxon>Bacteroidota</taxon>
        <taxon>Saprospiria</taxon>
        <taxon>Saprospirales</taxon>
        <taxon>Saprospiraceae</taxon>
        <taxon>Candidatus Opimibacter</taxon>
    </lineage>
</organism>
<name>A0A9D7XSG9_9BACT</name>
<dbReference type="SUPFAM" id="SSF160207">
    <property type="entry name" value="NMB0488-like"/>
    <property type="match status" value="1"/>
</dbReference>
<dbReference type="AlphaFoldDB" id="A0A9D7XSG9"/>
<dbReference type="Proteomes" id="UP000808337">
    <property type="component" value="Unassembled WGS sequence"/>
</dbReference>
<evidence type="ECO:0000313" key="1">
    <source>
        <dbReference type="EMBL" id="MBK9982513.1"/>
    </source>
</evidence>